<evidence type="ECO:0000313" key="2">
    <source>
        <dbReference type="EMBL" id="EGG42063.1"/>
    </source>
</evidence>
<reference evidence="2" key="1">
    <citation type="journal article" date="2011" name="PLoS ONE">
        <title>Genome of a low-salinity ammonia-oxidizing archaeon determined by single-cell and metagenomic analysis.</title>
        <authorList>
            <person name="Blainey P.C."/>
            <person name="Mosier A.C."/>
            <person name="Potanina A."/>
            <person name="Francis C.A."/>
            <person name="Quake S.R."/>
        </authorList>
    </citation>
    <scope>NUCLEOTIDE SEQUENCE [LARGE SCALE GENOMIC DNA]</scope>
    <source>
        <strain evidence="2">SFB1</strain>
    </source>
</reference>
<dbReference type="Gene3D" id="3.30.70.1230">
    <property type="entry name" value="Nucleotide cyclase"/>
    <property type="match status" value="1"/>
</dbReference>
<sequence>MTQINEIRFGDFLLSKGFFDYSSIDIQSKSQKISLYENHQESIMQPSDYLVAFSTQTKRYCVGCVDMVNSTKIATHLTQKQLTVYYEMFLNSMSKIIGRFGGRVIKNVGDCLLYYFSDLENSQEIMKKCLDCGISMTVAQPIICKQLESKGLPRLDYRVSMDYGPVIIMNTSDSASIDLIGPPVNICAKINRCANKNEFVIGGDLKEIVKKIEGYKFEQTIGYNVGLPRTYPVYTVNRK</sequence>
<dbReference type="SUPFAM" id="SSF55073">
    <property type="entry name" value="Nucleotide cyclase"/>
    <property type="match status" value="1"/>
</dbReference>
<dbReference type="InterPro" id="IPR029787">
    <property type="entry name" value="Nucleotide_cyclase"/>
</dbReference>
<evidence type="ECO:0000259" key="1">
    <source>
        <dbReference type="PROSITE" id="PS50125"/>
    </source>
</evidence>
<feature type="domain" description="Guanylate cyclase" evidence="1">
    <location>
        <begin position="61"/>
        <end position="191"/>
    </location>
</feature>
<dbReference type="InterPro" id="IPR001054">
    <property type="entry name" value="A/G_cyclase"/>
</dbReference>
<dbReference type="AlphaFoldDB" id="F3KKQ4"/>
<proteinExistence type="predicted"/>
<dbReference type="GO" id="GO:0035556">
    <property type="term" value="P:intracellular signal transduction"/>
    <property type="evidence" value="ECO:0007669"/>
    <property type="project" value="InterPro"/>
</dbReference>
<dbReference type="HOGENOM" id="CLU_089864_0_0_2"/>
<accession>F3KKQ4</accession>
<dbReference type="GO" id="GO:0009190">
    <property type="term" value="P:cyclic nucleotide biosynthetic process"/>
    <property type="evidence" value="ECO:0007669"/>
    <property type="project" value="InterPro"/>
</dbReference>
<dbReference type="EMBL" id="AEGP01000040">
    <property type="protein sequence ID" value="EGG42063.1"/>
    <property type="molecule type" value="Genomic_DNA"/>
</dbReference>
<dbReference type="PROSITE" id="PS50125">
    <property type="entry name" value="GUANYLATE_CYCLASE_2"/>
    <property type="match status" value="1"/>
</dbReference>
<name>F3KKQ4_9ARCH</name>
<dbReference type="CDD" id="cd07302">
    <property type="entry name" value="CHD"/>
    <property type="match status" value="1"/>
</dbReference>
<dbReference type="Proteomes" id="UP000004348">
    <property type="component" value="Chromosome"/>
</dbReference>
<comment type="caution">
    <text evidence="2">The sequence shown here is derived from an EMBL/GenBank/DDBJ whole genome shotgun (WGS) entry which is preliminary data.</text>
</comment>
<dbReference type="Pfam" id="PF00211">
    <property type="entry name" value="Guanylate_cyc"/>
    <property type="match status" value="1"/>
</dbReference>
<gene>
    <name evidence="2" type="ORF">Nlim_1078</name>
</gene>
<protein>
    <submittedName>
        <fullName evidence="2">Adenylyl cyclase class-3/4/guanylyl cyclase</fullName>
    </submittedName>
</protein>
<organism evidence="2">
    <name type="scientific">Candidatus Nitrosarchaeum limnium SFB1</name>
    <dbReference type="NCBI Taxonomy" id="886738"/>
    <lineage>
        <taxon>Archaea</taxon>
        <taxon>Nitrososphaerota</taxon>
        <taxon>Nitrososphaeria</taxon>
        <taxon>Nitrosopumilales</taxon>
        <taxon>Nitrosopumilaceae</taxon>
        <taxon>Nitrosarchaeum</taxon>
    </lineage>
</organism>